<dbReference type="InterPro" id="IPR001647">
    <property type="entry name" value="HTH_TetR"/>
</dbReference>
<dbReference type="InterPro" id="IPR050109">
    <property type="entry name" value="HTH-type_TetR-like_transc_reg"/>
</dbReference>
<dbReference type="InterPro" id="IPR009057">
    <property type="entry name" value="Homeodomain-like_sf"/>
</dbReference>
<dbReference type="RefSeq" id="WP_100204821.1">
    <property type="nucleotide sequence ID" value="NZ_PGGW01000069.1"/>
</dbReference>
<feature type="domain" description="HTH tetR-type" evidence="3">
    <location>
        <begin position="4"/>
        <end position="64"/>
    </location>
</feature>
<dbReference type="SUPFAM" id="SSF48498">
    <property type="entry name" value="Tetracyclin repressor-like, C-terminal domain"/>
    <property type="match status" value="1"/>
</dbReference>
<dbReference type="PANTHER" id="PTHR30055:SF209">
    <property type="entry name" value="POSSIBLE TRANSCRIPTIONAL REGULATORY PROTEIN (PROBABLY TETR-FAMILY)"/>
    <property type="match status" value="1"/>
</dbReference>
<comment type="caution">
    <text evidence="4">The sequence shown here is derived from an EMBL/GenBank/DDBJ whole genome shotgun (WGS) entry which is preliminary data.</text>
</comment>
<reference evidence="4 5" key="1">
    <citation type="submission" date="2017-11" db="EMBL/GenBank/DDBJ databases">
        <title>Streptomyces carmine sp. nov., a novel actinomycete isolated from Sophora alopecuroides in Xinjiang, China.</title>
        <authorList>
            <person name="Wang Y."/>
            <person name="Luo X."/>
            <person name="Wan C."/>
            <person name="Zhang L."/>
        </authorList>
    </citation>
    <scope>NUCLEOTIDE SEQUENCE [LARGE SCALE GENOMIC DNA]</scope>
    <source>
        <strain evidence="4 5">TRM SA0054</strain>
    </source>
</reference>
<evidence type="ECO:0000256" key="1">
    <source>
        <dbReference type="ARBA" id="ARBA00023125"/>
    </source>
</evidence>
<name>A0A2M8LQI2_9ACTN</name>
<dbReference type="PROSITE" id="PS50977">
    <property type="entry name" value="HTH_TETR_2"/>
    <property type="match status" value="1"/>
</dbReference>
<accession>A0A2M8LQI2</accession>
<evidence type="ECO:0000256" key="2">
    <source>
        <dbReference type="PROSITE-ProRule" id="PRU00335"/>
    </source>
</evidence>
<evidence type="ECO:0000313" key="5">
    <source>
        <dbReference type="Proteomes" id="UP000230407"/>
    </source>
</evidence>
<feature type="DNA-binding region" description="H-T-H motif" evidence="2">
    <location>
        <begin position="27"/>
        <end position="46"/>
    </location>
</feature>
<protein>
    <submittedName>
        <fullName evidence="4">TetR family transcriptional regulator</fullName>
    </submittedName>
</protein>
<dbReference type="Proteomes" id="UP000230407">
    <property type="component" value="Unassembled WGS sequence"/>
</dbReference>
<dbReference type="InterPro" id="IPR036271">
    <property type="entry name" value="Tet_transcr_reg_TetR-rel_C_sf"/>
</dbReference>
<evidence type="ECO:0000259" key="3">
    <source>
        <dbReference type="PROSITE" id="PS50977"/>
    </source>
</evidence>
<keyword evidence="5" id="KW-1185">Reference proteome</keyword>
<proteinExistence type="predicted"/>
<dbReference type="PANTHER" id="PTHR30055">
    <property type="entry name" value="HTH-TYPE TRANSCRIPTIONAL REGULATOR RUTR"/>
    <property type="match status" value="1"/>
</dbReference>
<dbReference type="AlphaFoldDB" id="A0A2M8LQI2"/>
<keyword evidence="1 2" id="KW-0238">DNA-binding</keyword>
<dbReference type="Gene3D" id="1.10.357.10">
    <property type="entry name" value="Tetracycline Repressor, domain 2"/>
    <property type="match status" value="1"/>
</dbReference>
<dbReference type="EMBL" id="PGGW01000069">
    <property type="protein sequence ID" value="PJE94209.1"/>
    <property type="molecule type" value="Genomic_DNA"/>
</dbReference>
<evidence type="ECO:0000313" key="4">
    <source>
        <dbReference type="EMBL" id="PJE94209.1"/>
    </source>
</evidence>
<dbReference type="Pfam" id="PF00440">
    <property type="entry name" value="TetR_N"/>
    <property type="match status" value="1"/>
</dbReference>
<gene>
    <name evidence="4" type="ORF">CUT44_28440</name>
</gene>
<dbReference type="GO" id="GO:0003700">
    <property type="term" value="F:DNA-binding transcription factor activity"/>
    <property type="evidence" value="ECO:0007669"/>
    <property type="project" value="TreeGrafter"/>
</dbReference>
<organism evidence="4 5">
    <name type="scientific">Streptomyces carminius</name>
    <dbReference type="NCBI Taxonomy" id="2665496"/>
    <lineage>
        <taxon>Bacteria</taxon>
        <taxon>Bacillati</taxon>
        <taxon>Actinomycetota</taxon>
        <taxon>Actinomycetes</taxon>
        <taxon>Kitasatosporales</taxon>
        <taxon>Streptomycetaceae</taxon>
        <taxon>Streptomyces</taxon>
    </lineage>
</organism>
<dbReference type="Gene3D" id="1.10.10.60">
    <property type="entry name" value="Homeodomain-like"/>
    <property type="match status" value="1"/>
</dbReference>
<sequence>MSQESTRERIVRAAYGLLTDGGREAVSTRAVCAASGVQSPTLYRLFGDKRGLLDAVAEHGFESYLSDKTALVETGDPVEDLRRGWELHIGFGVAHPAIYSLIYGEPRPGAESPAARRASAILARQVGRIAEAGRLRVPEERAVHLIHSAGCGMTFTLISLPEERRDPALPVMARESVIAAVTADAPGVADTGPAGLAVALAARAPRLAALTEVERALLVEWLRRIAES</sequence>
<dbReference type="SUPFAM" id="SSF46689">
    <property type="entry name" value="Homeodomain-like"/>
    <property type="match status" value="1"/>
</dbReference>
<dbReference type="GO" id="GO:0000976">
    <property type="term" value="F:transcription cis-regulatory region binding"/>
    <property type="evidence" value="ECO:0007669"/>
    <property type="project" value="TreeGrafter"/>
</dbReference>